<gene>
    <name evidence="1" type="ORF">NSU_1775</name>
</gene>
<name>G6EBQ4_9SPHN</name>
<protein>
    <submittedName>
        <fullName evidence="1">Uncharacterized protein</fullName>
    </submittedName>
</protein>
<dbReference type="EMBL" id="AGFM01000024">
    <property type="protein sequence ID" value="EHJ61336.1"/>
    <property type="molecule type" value="Genomic_DNA"/>
</dbReference>
<proteinExistence type="predicted"/>
<comment type="caution">
    <text evidence="1">The sequence shown here is derived from an EMBL/GenBank/DDBJ whole genome shotgun (WGS) entry which is preliminary data.</text>
</comment>
<reference evidence="1 2" key="1">
    <citation type="journal article" date="2012" name="J. Bacteriol.">
        <title>Genome sequence of benzo(a)pyrene-degrading bacterium Novosphingobium pentaromativorans US6-1.</title>
        <authorList>
            <person name="Luo Y.R."/>
            <person name="Kang S.G."/>
            <person name="Kim S.J."/>
            <person name="Kim M.R."/>
            <person name="Li N."/>
            <person name="Lee J.H."/>
            <person name="Kwon K.K."/>
        </authorList>
    </citation>
    <scope>NUCLEOTIDE SEQUENCE [LARGE SCALE GENOMIC DNA]</scope>
    <source>
        <strain evidence="1 2">US6-1</strain>
    </source>
</reference>
<dbReference type="AlphaFoldDB" id="G6EBQ4"/>
<dbReference type="Proteomes" id="UP000004030">
    <property type="component" value="Unassembled WGS sequence"/>
</dbReference>
<evidence type="ECO:0000313" key="2">
    <source>
        <dbReference type="Proteomes" id="UP000004030"/>
    </source>
</evidence>
<accession>G6EBQ4</accession>
<organism evidence="1 2">
    <name type="scientific">Novosphingobium pentaromativorans US6-1</name>
    <dbReference type="NCBI Taxonomy" id="1088721"/>
    <lineage>
        <taxon>Bacteria</taxon>
        <taxon>Pseudomonadati</taxon>
        <taxon>Pseudomonadota</taxon>
        <taxon>Alphaproteobacteria</taxon>
        <taxon>Sphingomonadales</taxon>
        <taxon>Sphingomonadaceae</taxon>
        <taxon>Novosphingobium</taxon>
    </lineage>
</organism>
<sequence>MEFVRAASIARNLPVAEELGLLMLHCRIQGALIGLQQNEAKT</sequence>
<keyword evidence="2" id="KW-1185">Reference proteome</keyword>
<evidence type="ECO:0000313" key="1">
    <source>
        <dbReference type="EMBL" id="EHJ61336.1"/>
    </source>
</evidence>